<dbReference type="PANTHER" id="PTHR31956">
    <property type="entry name" value="NON-SPECIFIC PHOSPHOLIPASE C4-RELATED"/>
    <property type="match status" value="1"/>
</dbReference>
<evidence type="ECO:0000313" key="2">
    <source>
        <dbReference type="EMBL" id="CUH80749.1"/>
    </source>
</evidence>
<dbReference type="RefSeq" id="WP_058248603.1">
    <property type="nucleotide sequence ID" value="NZ_CYSE01000006.1"/>
</dbReference>
<proteinExistence type="predicted"/>
<dbReference type="Gene3D" id="3.40.720.10">
    <property type="entry name" value="Alkaline Phosphatase, subunit A"/>
    <property type="match status" value="1"/>
</dbReference>
<name>A0A0P1GFZ9_9RHOB</name>
<evidence type="ECO:0000256" key="1">
    <source>
        <dbReference type="ARBA" id="ARBA00022801"/>
    </source>
</evidence>
<dbReference type="SUPFAM" id="SSF89372">
    <property type="entry name" value="Fucose-specific lectin"/>
    <property type="match status" value="1"/>
</dbReference>
<evidence type="ECO:0000313" key="3">
    <source>
        <dbReference type="Proteomes" id="UP000054935"/>
    </source>
</evidence>
<organism evidence="2 3">
    <name type="scientific">Tropicibacter naphthalenivorans</name>
    <dbReference type="NCBI Taxonomy" id="441103"/>
    <lineage>
        <taxon>Bacteria</taxon>
        <taxon>Pseudomonadati</taxon>
        <taxon>Pseudomonadota</taxon>
        <taxon>Alphaproteobacteria</taxon>
        <taxon>Rhodobacterales</taxon>
        <taxon>Roseobacteraceae</taxon>
        <taxon>Tropicibacter</taxon>
    </lineage>
</organism>
<dbReference type="AlphaFoldDB" id="A0A0P1GFZ9"/>
<sequence length="665" mass="72958">MDKAFDHIIVVMMENQYRSYVMQDRFMRRLAKAGMSLTNSFGCFHPSQTNYVAALAGELCQISNDTAPSYALKQRLLTDQLNEAGVSWRAYMEALPPEPWNPIWAQDSYPAGQAPLASAPNDPAHLARYFRKHNAFASFHNVQKSQAEWAKIGDENAFWRDVENGALPQFSWFSPDIWNDGHYLYNTHLETQPRTHLVPQLSSWLEYVFFGNLVVGELQGAAPSNETHVGLNLDVELLLTDPQAAWAKCRLPPKTLVVVTFDEADYSAIGYDTNYDGPNQIYTVLLGDMITPGTTWDAPFNHYNLLRTVQKNFDLGHLGKNDMGAGWLRALWGQAFGWGAPQDGGWDTGGRLVAGTLQGRACVLTGEGDMALSRLDGDTWTDPQPLPFDTSAPVLATSFAGGLMVTVQGDGFEVWLSPDGCEWNQFAPLYADWRNPCLAGFTDAGGAPRAMLCGQDTQGFIHSAIFDGNGWSAPAPVGQLSDGPMALGQLGPSLILTYKERNTRGMRAVNYNLAPFNAIKALDFQDNRAPQNDTGVHTWAVADFPVGHFAKKFAALKDAYQAHGPLSLAAIEGELHLVHRAAYEDTPQAYDCCFGLTGLLAPVDQRTNGFGSLDQAGWTEQTQLKGVTLPTDGTHGLCTDGDDLILLWRGPNGPLWARGGYARKT</sequence>
<protein>
    <submittedName>
        <fullName evidence="2">Phospholipase C</fullName>
    </submittedName>
</protein>
<keyword evidence="3" id="KW-1185">Reference proteome</keyword>
<dbReference type="EMBL" id="CYSE01000006">
    <property type="protein sequence ID" value="CUH80749.1"/>
    <property type="molecule type" value="Genomic_DNA"/>
</dbReference>
<dbReference type="InterPro" id="IPR017850">
    <property type="entry name" value="Alkaline_phosphatase_core_sf"/>
</dbReference>
<dbReference type="Proteomes" id="UP000054935">
    <property type="component" value="Unassembled WGS sequence"/>
</dbReference>
<gene>
    <name evidence="2" type="ORF">TRN7648_03140</name>
</gene>
<dbReference type="STRING" id="441103.TRN7648_03140"/>
<dbReference type="GO" id="GO:0009395">
    <property type="term" value="P:phospholipid catabolic process"/>
    <property type="evidence" value="ECO:0007669"/>
    <property type="project" value="TreeGrafter"/>
</dbReference>
<accession>A0A0P1GFZ9</accession>
<dbReference type="Pfam" id="PF04185">
    <property type="entry name" value="Phosphoesterase"/>
    <property type="match status" value="1"/>
</dbReference>
<dbReference type="InterPro" id="IPR007312">
    <property type="entry name" value="Phosphoesterase"/>
</dbReference>
<dbReference type="OrthoDB" id="9770871at2"/>
<dbReference type="PANTHER" id="PTHR31956:SF8">
    <property type="entry name" value="ACID PHOSPHATASE PHOA (AFU_ORTHOLOGUE AFUA_1G03570)"/>
    <property type="match status" value="1"/>
</dbReference>
<reference evidence="2 3" key="1">
    <citation type="submission" date="2015-09" db="EMBL/GenBank/DDBJ databases">
        <authorList>
            <consortium name="Swine Surveillance"/>
        </authorList>
    </citation>
    <scope>NUCLEOTIDE SEQUENCE [LARGE SCALE GENOMIC DNA]</scope>
    <source>
        <strain evidence="2 3">CECT 7648</strain>
    </source>
</reference>
<keyword evidence="1" id="KW-0378">Hydrolase</keyword>
<dbReference type="GO" id="GO:0016788">
    <property type="term" value="F:hydrolase activity, acting on ester bonds"/>
    <property type="evidence" value="ECO:0007669"/>
    <property type="project" value="InterPro"/>
</dbReference>